<dbReference type="AlphaFoldDB" id="A0A6N3GPH3"/>
<gene>
    <name evidence="1" type="ORF">RILFYP67_02809</name>
</gene>
<organism evidence="1">
    <name type="scientific">Roseburia intestinalis</name>
    <dbReference type="NCBI Taxonomy" id="166486"/>
    <lineage>
        <taxon>Bacteria</taxon>
        <taxon>Bacillati</taxon>
        <taxon>Bacillota</taxon>
        <taxon>Clostridia</taxon>
        <taxon>Lachnospirales</taxon>
        <taxon>Lachnospiraceae</taxon>
        <taxon>Roseburia</taxon>
    </lineage>
</organism>
<evidence type="ECO:0000313" key="1">
    <source>
        <dbReference type="EMBL" id="VYU65649.1"/>
    </source>
</evidence>
<dbReference type="RefSeq" id="WP_422046993.1">
    <property type="nucleotide sequence ID" value="NZ_CACRUM010000085.1"/>
</dbReference>
<proteinExistence type="predicted"/>
<accession>A0A6N3GPH3</accession>
<reference evidence="1" key="1">
    <citation type="submission" date="2019-11" db="EMBL/GenBank/DDBJ databases">
        <authorList>
            <person name="Feng L."/>
        </authorList>
    </citation>
    <scope>NUCLEOTIDE SEQUENCE</scope>
    <source>
        <strain evidence="1">RintestinalisLFYP67</strain>
    </source>
</reference>
<name>A0A6N3GPH3_9FIRM</name>
<dbReference type="EMBL" id="CACRUM010000085">
    <property type="protein sequence ID" value="VYU65649.1"/>
    <property type="molecule type" value="Genomic_DNA"/>
</dbReference>
<sequence>MLYQRMMKEKQKVEDRINDLQSQIDVLPSGTFFCTRNNKYYKWYYTDKGKTKYIPKSERKLAEQLVKRKYLESRLRKFKQEEKRIDIYLKQYSLDEFSSYHVEEHPELQKLLSGVYVPLKQELDEWVNASYTNNPKEPQKLIHKTIPGILVRSKSEALIINALFGHKIPFRYECLLQIQNVSIYPDFTIRHPVTGEVYYWEHFGMMDNENYAHNVYSKLQLYQSVGIIPSMQLLTTFETRQNPLDYEYVELLIQYYFT</sequence>
<protein>
    <submittedName>
        <fullName evidence="1">Uncharacterized protein</fullName>
    </submittedName>
</protein>